<comment type="caution">
    <text evidence="1">The sequence shown here is derived from an EMBL/GenBank/DDBJ whole genome shotgun (WGS) entry which is preliminary data.</text>
</comment>
<gene>
    <name evidence="1" type="ORF">FEM03_16810</name>
</gene>
<dbReference type="AlphaFoldDB" id="A0A5R8KBD2"/>
<proteinExistence type="predicted"/>
<name>A0A5R8KBD2_9BACT</name>
<dbReference type="EMBL" id="VAUV01000012">
    <property type="protein sequence ID" value="TLD69618.1"/>
    <property type="molecule type" value="Genomic_DNA"/>
</dbReference>
<protein>
    <recommendedName>
        <fullName evidence="3">Organic solvent tolerance-like N-terminal domain-containing protein</fullName>
    </recommendedName>
</protein>
<accession>A0A5R8KBD2</accession>
<sequence>MKRSLVNQQLKVAALLGIALVSLVSGSENERNQSEATKKEPAPLSQHPNRHLANRESFILPNGAPILGDKITRPDADTVIVQGHVYFQNVEPSVPIIIAEQAIWKVSTGKITFNGQPSMQISSRLIQTRTAKSKIVYSPKEKTFETTGPYHMHLLSSSKPID</sequence>
<dbReference type="RefSeq" id="WP_138087446.1">
    <property type="nucleotide sequence ID" value="NZ_VAUV01000012.1"/>
</dbReference>
<evidence type="ECO:0008006" key="3">
    <source>
        <dbReference type="Google" id="ProtNLM"/>
    </source>
</evidence>
<reference evidence="1 2" key="1">
    <citation type="submission" date="2019-05" db="EMBL/GenBank/DDBJ databases">
        <title>Verrucobacter flavum gen. nov., sp. nov. a new member of the family Verrucomicrobiaceae.</title>
        <authorList>
            <person name="Szuroczki S."/>
            <person name="Abbaszade G."/>
            <person name="Szabo A."/>
            <person name="Felfoldi T."/>
            <person name="Schumann P."/>
            <person name="Boka K."/>
            <person name="Keki Z."/>
            <person name="Toumi M."/>
            <person name="Toth E."/>
        </authorList>
    </citation>
    <scope>NUCLEOTIDE SEQUENCE [LARGE SCALE GENOMIC DNA]</scope>
    <source>
        <strain evidence="1 2">MG-N-17</strain>
    </source>
</reference>
<keyword evidence="2" id="KW-1185">Reference proteome</keyword>
<evidence type="ECO:0000313" key="1">
    <source>
        <dbReference type="EMBL" id="TLD69618.1"/>
    </source>
</evidence>
<organism evidence="1 2">
    <name type="scientific">Phragmitibacter flavus</name>
    <dbReference type="NCBI Taxonomy" id="2576071"/>
    <lineage>
        <taxon>Bacteria</taxon>
        <taxon>Pseudomonadati</taxon>
        <taxon>Verrucomicrobiota</taxon>
        <taxon>Verrucomicrobiia</taxon>
        <taxon>Verrucomicrobiales</taxon>
        <taxon>Verrucomicrobiaceae</taxon>
        <taxon>Phragmitibacter</taxon>
    </lineage>
</organism>
<evidence type="ECO:0000313" key="2">
    <source>
        <dbReference type="Proteomes" id="UP000306196"/>
    </source>
</evidence>
<dbReference type="Proteomes" id="UP000306196">
    <property type="component" value="Unassembled WGS sequence"/>
</dbReference>